<dbReference type="RefSeq" id="WP_244645645.1">
    <property type="nucleotide sequence ID" value="NZ_BMMF01000016.1"/>
</dbReference>
<feature type="region of interest" description="Disordered" evidence="1">
    <location>
        <begin position="1"/>
        <end position="20"/>
    </location>
</feature>
<dbReference type="GO" id="GO:0005975">
    <property type="term" value="P:carbohydrate metabolic process"/>
    <property type="evidence" value="ECO:0007669"/>
    <property type="project" value="InterPro"/>
</dbReference>
<evidence type="ECO:0000256" key="1">
    <source>
        <dbReference type="SAM" id="MobiDB-lite"/>
    </source>
</evidence>
<reference evidence="2 3" key="1">
    <citation type="journal article" date="2014" name="Int. J. Syst. Evol. Microbiol.">
        <title>Complete genome sequence of Corynebacterium casei LMG S-19264T (=DSM 44701T), isolated from a smear-ripened cheese.</title>
        <authorList>
            <consortium name="US DOE Joint Genome Institute (JGI-PGF)"/>
            <person name="Walter F."/>
            <person name="Albersmeier A."/>
            <person name="Kalinowski J."/>
            <person name="Ruckert C."/>
        </authorList>
    </citation>
    <scope>NUCLEOTIDE SEQUENCE [LARGE SCALE GENOMIC DNA]</scope>
    <source>
        <strain evidence="2 3">CGMCC 1.9161</strain>
    </source>
</reference>
<name>A0A917QJK9_9HYPH</name>
<dbReference type="EMBL" id="BMMF01000016">
    <property type="protein sequence ID" value="GGK52141.1"/>
    <property type="molecule type" value="Genomic_DNA"/>
</dbReference>
<feature type="region of interest" description="Disordered" evidence="1">
    <location>
        <begin position="254"/>
        <end position="275"/>
    </location>
</feature>
<protein>
    <recommendedName>
        <fullName evidence="4">Divergent polysaccharide deacetylase</fullName>
    </recommendedName>
</protein>
<gene>
    <name evidence="2" type="ORF">GCM10011322_43910</name>
</gene>
<dbReference type="AlphaFoldDB" id="A0A917QJK9"/>
<dbReference type="InterPro" id="IPR006837">
    <property type="entry name" value="Divergent_DAC"/>
</dbReference>
<dbReference type="PANTHER" id="PTHR30105:SF2">
    <property type="entry name" value="DIVERGENT POLYSACCHARIDE DEACETYLASE SUPERFAMILY"/>
    <property type="match status" value="1"/>
</dbReference>
<sequence length="419" mass="42935">MASASDDDLTKPLGAETRARAPSFLSRLPLGRIASGVAMAAAAAVGAYLALADDPFGGEPHALVEIRDAAPETATAPVAGAEPSASPQSGLALIQDLSRSGPGATAAEIERASGVSVTRPGGASEPGALIIRVPPSEGTAPAPDGGGMGGLAPAPDPRLVERTRYGLLPRIGEDGATPARVYARPPSPMTMSETARVAILVTGLGISQSGTMRAMDMLPPDVSLAFAPYGGDLDQHVAAARADGHEIFLQVPMEPFDYPQSDPGPHTLTSEASDEDNRDRLHWVMGRFTGYVGIVNFMGAKLTADADAMRPILGEIGARGLAYVDDGTSSRTRGPALAADLGLPVALGDLVLDTTPDPERIDAALARLERLARERGLAVATASALPMTVERIAAWAADAERRGVRLVPVSAALATSTGG</sequence>
<proteinExistence type="predicted"/>
<evidence type="ECO:0000313" key="3">
    <source>
        <dbReference type="Proteomes" id="UP000600449"/>
    </source>
</evidence>
<dbReference type="InterPro" id="IPR011330">
    <property type="entry name" value="Glyco_hydro/deAcase_b/a-brl"/>
</dbReference>
<organism evidence="2 3">
    <name type="scientific">Salinarimonas ramus</name>
    <dbReference type="NCBI Taxonomy" id="690164"/>
    <lineage>
        <taxon>Bacteria</taxon>
        <taxon>Pseudomonadati</taxon>
        <taxon>Pseudomonadota</taxon>
        <taxon>Alphaproteobacteria</taxon>
        <taxon>Hyphomicrobiales</taxon>
        <taxon>Salinarimonadaceae</taxon>
        <taxon>Salinarimonas</taxon>
    </lineage>
</organism>
<dbReference type="SUPFAM" id="SSF88713">
    <property type="entry name" value="Glycoside hydrolase/deacetylase"/>
    <property type="match status" value="1"/>
</dbReference>
<dbReference type="Gene3D" id="3.20.20.370">
    <property type="entry name" value="Glycoside hydrolase/deacetylase"/>
    <property type="match status" value="1"/>
</dbReference>
<dbReference type="CDD" id="cd10936">
    <property type="entry name" value="CE4_DAC2"/>
    <property type="match status" value="1"/>
</dbReference>
<comment type="caution">
    <text evidence="2">The sequence shown here is derived from an EMBL/GenBank/DDBJ whole genome shotgun (WGS) entry which is preliminary data.</text>
</comment>
<dbReference type="PANTHER" id="PTHR30105">
    <property type="entry name" value="UNCHARACTERIZED YIBQ-RELATED"/>
    <property type="match status" value="1"/>
</dbReference>
<evidence type="ECO:0000313" key="2">
    <source>
        <dbReference type="EMBL" id="GGK52141.1"/>
    </source>
</evidence>
<evidence type="ECO:0008006" key="4">
    <source>
        <dbReference type="Google" id="ProtNLM"/>
    </source>
</evidence>
<feature type="region of interest" description="Disordered" evidence="1">
    <location>
        <begin position="98"/>
        <end position="157"/>
    </location>
</feature>
<dbReference type="Pfam" id="PF04748">
    <property type="entry name" value="Polysacc_deac_2"/>
    <property type="match status" value="1"/>
</dbReference>
<accession>A0A917QJK9</accession>
<keyword evidence="3" id="KW-1185">Reference proteome</keyword>
<dbReference type="Proteomes" id="UP000600449">
    <property type="component" value="Unassembled WGS sequence"/>
</dbReference>